<feature type="domain" description="EamA" evidence="8">
    <location>
        <begin position="151"/>
        <end position="285"/>
    </location>
</feature>
<organism evidence="9 10">
    <name type="scientific">Paenibacillus alvei</name>
    <name type="common">Bacillus alvei</name>
    <dbReference type="NCBI Taxonomy" id="44250"/>
    <lineage>
        <taxon>Bacteria</taxon>
        <taxon>Bacillati</taxon>
        <taxon>Bacillota</taxon>
        <taxon>Bacilli</taxon>
        <taxon>Bacillales</taxon>
        <taxon>Paenibacillaceae</taxon>
        <taxon>Paenibacillus</taxon>
    </lineage>
</organism>
<dbReference type="Pfam" id="PF00892">
    <property type="entry name" value="EamA"/>
    <property type="match status" value="2"/>
</dbReference>
<evidence type="ECO:0000256" key="7">
    <source>
        <dbReference type="SAM" id="Phobius"/>
    </source>
</evidence>
<feature type="transmembrane region" description="Helical" evidence="7">
    <location>
        <begin position="268"/>
        <end position="285"/>
    </location>
</feature>
<feature type="transmembrane region" description="Helical" evidence="7">
    <location>
        <begin position="35"/>
        <end position="56"/>
    </location>
</feature>
<dbReference type="EMBL" id="LS992241">
    <property type="protein sequence ID" value="SYX83476.1"/>
    <property type="molecule type" value="Genomic_DNA"/>
</dbReference>
<evidence type="ECO:0000313" key="9">
    <source>
        <dbReference type="EMBL" id="SYX83476.1"/>
    </source>
</evidence>
<name>A0A383RAY3_PAEAL</name>
<keyword evidence="3" id="KW-1003">Cell membrane</keyword>
<dbReference type="Proteomes" id="UP000304148">
    <property type="component" value="Chromosome"/>
</dbReference>
<sequence>MSSRKSSHLYALLIVGMIAISFSAIFVKWSTAPAAVIGMYRLLITNIVLLPWAWTYRSEWSSVQRNDWLRLFLSGFFLGLHFLLWMESLRYTTVASSTVLLALEPILVMAGSFWIFKQRTTRNSFIGIGIALCGMLLIGWGDMAISGRALYGDILSILGTISVVIHMLLGQDLRQRVSSYVYNFTVFLVAGLALAVYNLSAGYSFFGYEAREWLLFILMAVIPTVLGHMLFNWLLKYISATSISMSVLGEPVGAIVLAWLLLGESLTTTQFIACVLLIAGVWIFLMSERRASHATPAAAMDANTTRSVS</sequence>
<dbReference type="InterPro" id="IPR037185">
    <property type="entry name" value="EmrE-like"/>
</dbReference>
<dbReference type="InterPro" id="IPR000620">
    <property type="entry name" value="EamA_dom"/>
</dbReference>
<evidence type="ECO:0000256" key="6">
    <source>
        <dbReference type="ARBA" id="ARBA00023136"/>
    </source>
</evidence>
<feature type="transmembrane region" description="Helical" evidence="7">
    <location>
        <begin position="9"/>
        <end position="29"/>
    </location>
</feature>
<comment type="subcellular location">
    <subcellularLocation>
        <location evidence="1">Cell membrane</location>
        <topology evidence="1">Multi-pass membrane protein</topology>
    </subcellularLocation>
</comment>
<dbReference type="SUPFAM" id="SSF103481">
    <property type="entry name" value="Multidrug resistance efflux transporter EmrE"/>
    <property type="match status" value="2"/>
</dbReference>
<feature type="transmembrane region" description="Helical" evidence="7">
    <location>
        <begin position="123"/>
        <end position="143"/>
    </location>
</feature>
<protein>
    <submittedName>
        <fullName evidence="9">Drug/metabolite transporter permease</fullName>
    </submittedName>
</protein>
<comment type="similarity">
    <text evidence="2">Belongs to the EamA transporter family.</text>
</comment>
<evidence type="ECO:0000313" key="10">
    <source>
        <dbReference type="Proteomes" id="UP000304148"/>
    </source>
</evidence>
<proteinExistence type="inferred from homology"/>
<evidence type="ECO:0000256" key="5">
    <source>
        <dbReference type="ARBA" id="ARBA00022989"/>
    </source>
</evidence>
<feature type="transmembrane region" description="Helical" evidence="7">
    <location>
        <begin position="181"/>
        <end position="201"/>
    </location>
</feature>
<evidence type="ECO:0000259" key="8">
    <source>
        <dbReference type="Pfam" id="PF00892"/>
    </source>
</evidence>
<keyword evidence="5 7" id="KW-1133">Transmembrane helix</keyword>
<accession>A0A383RAY3</accession>
<evidence type="ECO:0000256" key="1">
    <source>
        <dbReference type="ARBA" id="ARBA00004651"/>
    </source>
</evidence>
<gene>
    <name evidence="9" type="ORF">PBLR_11898</name>
</gene>
<dbReference type="PANTHER" id="PTHR32322:SF18">
    <property type="entry name" value="S-ADENOSYLMETHIONINE_S-ADENOSYLHOMOCYSTEINE TRANSPORTER"/>
    <property type="match status" value="1"/>
</dbReference>
<keyword evidence="6 7" id="KW-0472">Membrane</keyword>
<evidence type="ECO:0000256" key="4">
    <source>
        <dbReference type="ARBA" id="ARBA00022692"/>
    </source>
</evidence>
<evidence type="ECO:0000256" key="3">
    <source>
        <dbReference type="ARBA" id="ARBA00022475"/>
    </source>
</evidence>
<feature type="transmembrane region" description="Helical" evidence="7">
    <location>
        <begin position="68"/>
        <end position="86"/>
    </location>
</feature>
<keyword evidence="4 7" id="KW-0812">Transmembrane</keyword>
<feature type="transmembrane region" description="Helical" evidence="7">
    <location>
        <begin position="242"/>
        <end position="262"/>
    </location>
</feature>
<dbReference type="AlphaFoldDB" id="A0A383RAY3"/>
<dbReference type="RefSeq" id="WP_138185560.1">
    <property type="nucleotide sequence ID" value="NZ_LS992241.1"/>
</dbReference>
<dbReference type="GO" id="GO:0005886">
    <property type="term" value="C:plasma membrane"/>
    <property type="evidence" value="ECO:0007669"/>
    <property type="project" value="UniProtKB-SubCell"/>
</dbReference>
<feature type="transmembrane region" description="Helical" evidence="7">
    <location>
        <begin position="149"/>
        <end position="169"/>
    </location>
</feature>
<feature type="transmembrane region" description="Helical" evidence="7">
    <location>
        <begin position="98"/>
        <end position="116"/>
    </location>
</feature>
<dbReference type="InterPro" id="IPR050638">
    <property type="entry name" value="AA-Vitamin_Transporters"/>
</dbReference>
<feature type="transmembrane region" description="Helical" evidence="7">
    <location>
        <begin position="213"/>
        <end position="235"/>
    </location>
</feature>
<feature type="domain" description="EamA" evidence="8">
    <location>
        <begin position="11"/>
        <end position="139"/>
    </location>
</feature>
<dbReference type="PANTHER" id="PTHR32322">
    <property type="entry name" value="INNER MEMBRANE TRANSPORTER"/>
    <property type="match status" value="1"/>
</dbReference>
<reference evidence="10" key="1">
    <citation type="submission" date="2018-08" db="EMBL/GenBank/DDBJ databases">
        <authorList>
            <person name="Chevrot R."/>
        </authorList>
    </citation>
    <scope>NUCLEOTIDE SEQUENCE [LARGE SCALE GENOMIC DNA]</scope>
</reference>
<evidence type="ECO:0000256" key="2">
    <source>
        <dbReference type="ARBA" id="ARBA00007362"/>
    </source>
</evidence>